<evidence type="ECO:0000313" key="1">
    <source>
        <dbReference type="EMBL" id="EAI8859882.1"/>
    </source>
</evidence>
<name>A0A5L4LFD8_CAMFE</name>
<organism evidence="1 2">
    <name type="scientific">Campylobacter fetus</name>
    <dbReference type="NCBI Taxonomy" id="196"/>
    <lineage>
        <taxon>Bacteria</taxon>
        <taxon>Pseudomonadati</taxon>
        <taxon>Campylobacterota</taxon>
        <taxon>Epsilonproteobacteria</taxon>
        <taxon>Campylobacterales</taxon>
        <taxon>Campylobacteraceae</taxon>
        <taxon>Campylobacter</taxon>
    </lineage>
</organism>
<evidence type="ECO:0000313" key="2">
    <source>
        <dbReference type="Proteomes" id="UP000535509"/>
    </source>
</evidence>
<comment type="caution">
    <text evidence="1">The sequence shown here is derived from an EMBL/GenBank/DDBJ whole genome shotgun (WGS) entry which is preliminary data.</text>
</comment>
<proteinExistence type="predicted"/>
<accession>A0A5L4LFD8</accession>
<dbReference type="Proteomes" id="UP000535509">
    <property type="component" value="Unassembled WGS sequence"/>
</dbReference>
<keyword evidence="2" id="KW-1185">Reference proteome</keyword>
<dbReference type="AlphaFoldDB" id="A0A5L4LFD8"/>
<dbReference type="GeneID" id="61064819"/>
<gene>
    <name evidence="1" type="ORF">CX802_08595</name>
</gene>
<dbReference type="EMBL" id="AABTCC010000035">
    <property type="protein sequence ID" value="EAI8859882.1"/>
    <property type="molecule type" value="Genomic_DNA"/>
</dbReference>
<dbReference type="RefSeq" id="WP_002849539.1">
    <property type="nucleotide sequence ID" value="NZ_AACCWR020000029.1"/>
</dbReference>
<sequence>MNLSKKDIAASTMYSEVIDAAIPGLEDRISQIIKFTKDLLEEILRDLVYKFELSQTTKIKLYISIGGYDEQ</sequence>
<protein>
    <submittedName>
        <fullName evidence="1">Uncharacterized protein</fullName>
    </submittedName>
</protein>
<reference evidence="1 2" key="1">
    <citation type="submission" date="2018-06" db="EMBL/GenBank/DDBJ databases">
        <authorList>
            <consortium name="PulseNet: The National Subtyping Network for Foodborne Disease Surveillance"/>
            <person name="Tarr C.L."/>
            <person name="Trees E."/>
            <person name="Katz L.S."/>
            <person name="Carleton-Romer H.A."/>
            <person name="Stroika S."/>
            <person name="Kucerova Z."/>
            <person name="Roache K.F."/>
            <person name="Sabol A.L."/>
            <person name="Besser J."/>
            <person name="Gerner-Smidt P."/>
        </authorList>
    </citation>
    <scope>NUCLEOTIDE SEQUENCE [LARGE SCALE GENOMIC DNA]</scope>
    <source>
        <strain evidence="1 2">PNUSAC001503</strain>
    </source>
</reference>